<sequence length="61" mass="6780">MFSCSQVDIVFHEPHPGVPGPALLVVVSHDVLIVWVWVLSQVALDQVPGILSREPDHRILM</sequence>
<reference evidence="1" key="2">
    <citation type="submission" date="2020-11" db="EMBL/GenBank/DDBJ databases">
        <authorList>
            <person name="McCartney M.A."/>
            <person name="Auch B."/>
            <person name="Kono T."/>
            <person name="Mallez S."/>
            <person name="Becker A."/>
            <person name="Gohl D.M."/>
            <person name="Silverstein K.A.T."/>
            <person name="Koren S."/>
            <person name="Bechman K.B."/>
            <person name="Herman A."/>
            <person name="Abrahante J.E."/>
            <person name="Garbe J."/>
        </authorList>
    </citation>
    <scope>NUCLEOTIDE SEQUENCE</scope>
    <source>
        <strain evidence="1">Duluth1</strain>
        <tissue evidence="1">Whole animal</tissue>
    </source>
</reference>
<evidence type="ECO:0000313" key="2">
    <source>
        <dbReference type="Proteomes" id="UP000828390"/>
    </source>
</evidence>
<proteinExistence type="predicted"/>
<evidence type="ECO:0000313" key="1">
    <source>
        <dbReference type="EMBL" id="KAH3880742.1"/>
    </source>
</evidence>
<reference evidence="1" key="1">
    <citation type="journal article" date="2019" name="bioRxiv">
        <title>The Genome of the Zebra Mussel, Dreissena polymorpha: A Resource for Invasive Species Research.</title>
        <authorList>
            <person name="McCartney M.A."/>
            <person name="Auch B."/>
            <person name="Kono T."/>
            <person name="Mallez S."/>
            <person name="Zhang Y."/>
            <person name="Obille A."/>
            <person name="Becker A."/>
            <person name="Abrahante J.E."/>
            <person name="Garbe J."/>
            <person name="Badalamenti J.P."/>
            <person name="Herman A."/>
            <person name="Mangelson H."/>
            <person name="Liachko I."/>
            <person name="Sullivan S."/>
            <person name="Sone E.D."/>
            <person name="Koren S."/>
            <person name="Silverstein K.A.T."/>
            <person name="Beckman K.B."/>
            <person name="Gohl D.M."/>
        </authorList>
    </citation>
    <scope>NUCLEOTIDE SEQUENCE</scope>
    <source>
        <strain evidence="1">Duluth1</strain>
        <tissue evidence="1">Whole animal</tissue>
    </source>
</reference>
<dbReference type="EMBL" id="JAIWYP010000001">
    <property type="protein sequence ID" value="KAH3880742.1"/>
    <property type="molecule type" value="Genomic_DNA"/>
</dbReference>
<dbReference type="Proteomes" id="UP000828390">
    <property type="component" value="Unassembled WGS sequence"/>
</dbReference>
<organism evidence="1 2">
    <name type="scientific">Dreissena polymorpha</name>
    <name type="common">Zebra mussel</name>
    <name type="synonym">Mytilus polymorpha</name>
    <dbReference type="NCBI Taxonomy" id="45954"/>
    <lineage>
        <taxon>Eukaryota</taxon>
        <taxon>Metazoa</taxon>
        <taxon>Spiralia</taxon>
        <taxon>Lophotrochozoa</taxon>
        <taxon>Mollusca</taxon>
        <taxon>Bivalvia</taxon>
        <taxon>Autobranchia</taxon>
        <taxon>Heteroconchia</taxon>
        <taxon>Euheterodonta</taxon>
        <taxon>Imparidentia</taxon>
        <taxon>Neoheterodontei</taxon>
        <taxon>Myida</taxon>
        <taxon>Dreissenoidea</taxon>
        <taxon>Dreissenidae</taxon>
        <taxon>Dreissena</taxon>
    </lineage>
</organism>
<protein>
    <submittedName>
        <fullName evidence="1">Uncharacterized protein</fullName>
    </submittedName>
</protein>
<comment type="caution">
    <text evidence="1">The sequence shown here is derived from an EMBL/GenBank/DDBJ whole genome shotgun (WGS) entry which is preliminary data.</text>
</comment>
<name>A0A9D4RW38_DREPO</name>
<accession>A0A9D4RW38</accession>
<dbReference type="AlphaFoldDB" id="A0A9D4RW38"/>
<keyword evidence="2" id="KW-1185">Reference proteome</keyword>
<gene>
    <name evidence="1" type="ORF">DPMN_004664</name>
</gene>